<protein>
    <submittedName>
        <fullName evidence="4">5-oxoprolinase</fullName>
    </submittedName>
</protein>
<organism evidence="4 5">
    <name type="scientific">Agrobacterium arsenijevicii</name>
    <dbReference type="NCBI Taxonomy" id="1585697"/>
    <lineage>
        <taxon>Bacteria</taxon>
        <taxon>Pseudomonadati</taxon>
        <taxon>Pseudomonadota</taxon>
        <taxon>Alphaproteobacteria</taxon>
        <taxon>Hyphomicrobiales</taxon>
        <taxon>Rhizobiaceae</taxon>
        <taxon>Rhizobium/Agrobacterium group</taxon>
        <taxon>Agrobacterium</taxon>
    </lineage>
</organism>
<comment type="caution">
    <text evidence="4">The sequence shown here is derived from an EMBL/GenBank/DDBJ whole genome shotgun (WGS) entry which is preliminary data.</text>
</comment>
<dbReference type="Pfam" id="PF01968">
    <property type="entry name" value="Hydantoinase_A"/>
    <property type="match status" value="1"/>
</dbReference>
<dbReference type="InterPro" id="IPR008040">
    <property type="entry name" value="Hydant_A_N"/>
</dbReference>
<reference evidence="4 5" key="1">
    <citation type="submission" date="2014-12" db="EMBL/GenBank/DDBJ databases">
        <authorList>
            <person name="Kuzmanovic N."/>
            <person name="Pulawska J."/>
            <person name="Obradovic A."/>
        </authorList>
    </citation>
    <scope>NUCLEOTIDE SEQUENCE [LARGE SCALE GENOMIC DNA]</scope>
    <source>
        <strain evidence="4 5">KFB 330</strain>
    </source>
</reference>
<sequence>MSYRISVDVGGTFTDVIVVTAAGERIIGKSLTTPDRAFDGISSAISHAAEQLNTDFKALLAATEMFVYGTTRATNAIVTRRVAKTAFVTTAGFPDTLVFKEGGKLNAHDFSQDYPKPYIARRHTFEVPERILSDGTVYESFNEAAARDVLTEIKQAQFQAVAVTFLWSISNPDHELAMGRLIEETLPGVPYTLSHKINPVLREYRRASSSSIDASLKPLMQAHLRQLETDLRDGGYRGEILVSTSIGGSMLISEVTDRPIHMAKSGPSNAPISAKVFSQLETGSRDAIVCDTGGTTFDVGLVRNGELVYSRDSWLGGQWVGDLLGISSVDIRSVGAGGGSIVWIDNGGLLRIGPQSAGSRPGPACYGLGGTAPTVSDAACVLGYFNPKFFLGGRMTLHTDAARAAMMPIAEVIGKSVEETAYDVLHLASELMIKAIHDITISEGFNPADAVLVAGGGAAGINIMLIAKELGCQAVVFPREASALSALGMQFADILREESASCFTTSAKFNVGSVNTTLAALLGDIDDFARRLSPINTAGKKFSITIGVEARYASQVWDLEVPVVKGVFVDDSDIQTLTEAFHAAHERVFGLRDEESAVEFITWRVRLSVGVGLQLPQAPVAPKAVAGYTEERRPCFFGEAVPVDTPIYKGTEITPGMVLTGPCIVEQPTTTLVVFPGMSAEQSASDNFLLKFN</sequence>
<name>A0ABR5D0S6_9HYPH</name>
<evidence type="ECO:0000259" key="3">
    <source>
        <dbReference type="Pfam" id="PF19278"/>
    </source>
</evidence>
<dbReference type="PANTHER" id="PTHR11365:SF23">
    <property type="entry name" value="HYPOTHETICAL 5-OXOPROLINASE (EUROFUNG)-RELATED"/>
    <property type="match status" value="1"/>
</dbReference>
<feature type="domain" description="Acetophenone carboxylase-like C-terminal" evidence="3">
    <location>
        <begin position="540"/>
        <end position="680"/>
    </location>
</feature>
<dbReference type="InterPro" id="IPR002821">
    <property type="entry name" value="Hydantoinase_A"/>
</dbReference>
<keyword evidence="5" id="KW-1185">Reference proteome</keyword>
<feature type="domain" description="Hydantoinase A/oxoprolinase" evidence="1">
    <location>
        <begin position="206"/>
        <end position="497"/>
    </location>
</feature>
<dbReference type="PANTHER" id="PTHR11365">
    <property type="entry name" value="5-OXOPROLINASE RELATED"/>
    <property type="match status" value="1"/>
</dbReference>
<dbReference type="Proteomes" id="UP000032564">
    <property type="component" value="Unassembled WGS sequence"/>
</dbReference>
<gene>
    <name evidence="4" type="ORF">RP75_25430</name>
</gene>
<evidence type="ECO:0000313" key="5">
    <source>
        <dbReference type="Proteomes" id="UP000032564"/>
    </source>
</evidence>
<dbReference type="RefSeq" id="WP_045023642.1">
    <property type="nucleotide sequence ID" value="NZ_CP166108.1"/>
</dbReference>
<dbReference type="EMBL" id="JWIT01000030">
    <property type="protein sequence ID" value="KJF70621.1"/>
    <property type="molecule type" value="Genomic_DNA"/>
</dbReference>
<evidence type="ECO:0000259" key="2">
    <source>
        <dbReference type="Pfam" id="PF05378"/>
    </source>
</evidence>
<dbReference type="SUPFAM" id="SSF53067">
    <property type="entry name" value="Actin-like ATPase domain"/>
    <property type="match status" value="1"/>
</dbReference>
<proteinExistence type="predicted"/>
<evidence type="ECO:0000259" key="1">
    <source>
        <dbReference type="Pfam" id="PF01968"/>
    </source>
</evidence>
<accession>A0ABR5D0S6</accession>
<dbReference type="InterPro" id="IPR049517">
    <property type="entry name" value="ACX-like_C"/>
</dbReference>
<dbReference type="Pfam" id="PF19278">
    <property type="entry name" value="Hydant_A_C"/>
    <property type="match status" value="1"/>
</dbReference>
<feature type="domain" description="Hydantoinase/oxoprolinase N-terminal" evidence="2">
    <location>
        <begin position="4"/>
        <end position="185"/>
    </location>
</feature>
<evidence type="ECO:0000313" key="4">
    <source>
        <dbReference type="EMBL" id="KJF70621.1"/>
    </source>
</evidence>
<dbReference type="Pfam" id="PF05378">
    <property type="entry name" value="Hydant_A_N"/>
    <property type="match status" value="1"/>
</dbReference>
<dbReference type="InterPro" id="IPR043129">
    <property type="entry name" value="ATPase_NBD"/>
</dbReference>
<dbReference type="InterPro" id="IPR045079">
    <property type="entry name" value="Oxoprolinase-like"/>
</dbReference>